<dbReference type="InterPro" id="IPR010106">
    <property type="entry name" value="RpnA"/>
</dbReference>
<evidence type="ECO:0000313" key="2">
    <source>
        <dbReference type="Proteomes" id="UP001235303"/>
    </source>
</evidence>
<dbReference type="RefSeq" id="WP_283754729.1">
    <property type="nucleotide sequence ID" value="NZ_JAQOSP010000104.1"/>
</dbReference>
<protein>
    <submittedName>
        <fullName evidence="1">Rpn family recombination-promoting nuclease/putative transposase</fullName>
    </submittedName>
</protein>
<dbReference type="Pfam" id="PF11103">
    <property type="entry name" value="DUF2887"/>
    <property type="match status" value="1"/>
</dbReference>
<dbReference type="NCBIfam" id="TIGR01784">
    <property type="entry name" value="T_den_put_tspse"/>
    <property type="match status" value="1"/>
</dbReference>
<dbReference type="InterPro" id="IPR022573">
    <property type="entry name" value="DUF2887"/>
</dbReference>
<dbReference type="PANTHER" id="PTHR35586">
    <property type="entry name" value="SLL1691 PROTEIN"/>
    <property type="match status" value="1"/>
</dbReference>
<comment type="caution">
    <text evidence="1">The sequence shown here is derived from an EMBL/GenBank/DDBJ whole genome shotgun (WGS) entry which is preliminary data.</text>
</comment>
<proteinExistence type="predicted"/>
<name>A0ABT7AVT7_9CYAN</name>
<gene>
    <name evidence="1" type="ORF">PMG71_16220</name>
</gene>
<organism evidence="1 2">
    <name type="scientific">Roseofilum acuticapitatum BLCC-M154</name>
    <dbReference type="NCBI Taxonomy" id="3022444"/>
    <lineage>
        <taxon>Bacteria</taxon>
        <taxon>Bacillati</taxon>
        <taxon>Cyanobacteriota</taxon>
        <taxon>Cyanophyceae</taxon>
        <taxon>Desertifilales</taxon>
        <taxon>Desertifilaceae</taxon>
        <taxon>Roseofilum</taxon>
        <taxon>Roseofilum acuticapitatum</taxon>
    </lineage>
</organism>
<accession>A0ABT7AVT7</accession>
<dbReference type="Proteomes" id="UP001235303">
    <property type="component" value="Unassembled WGS sequence"/>
</dbReference>
<reference evidence="1 2" key="1">
    <citation type="submission" date="2023-01" db="EMBL/GenBank/DDBJ databases">
        <title>Novel diversity within Roseofilum (Cyanobacteria; Desertifilaceae) from marine benthic mats with descriptions of four novel species.</title>
        <authorList>
            <person name="Wang Y."/>
            <person name="Berthold D.E."/>
            <person name="Hu J."/>
            <person name="Lefler F.W."/>
            <person name="Laughinghouse H.D. IV."/>
        </authorList>
    </citation>
    <scope>NUCLEOTIDE SEQUENCE [LARGE SCALE GENOMIC DNA]</scope>
    <source>
        <strain evidence="1 2">BLCC-M154</strain>
    </source>
</reference>
<keyword evidence="2" id="KW-1185">Reference proteome</keyword>
<dbReference type="EMBL" id="JAQOSP010000104">
    <property type="protein sequence ID" value="MDJ1170975.1"/>
    <property type="molecule type" value="Genomic_DNA"/>
</dbReference>
<evidence type="ECO:0000313" key="1">
    <source>
        <dbReference type="EMBL" id="MDJ1170975.1"/>
    </source>
</evidence>
<dbReference type="PANTHER" id="PTHR35586:SF2">
    <property type="entry name" value="SLL1542 PROTEIN"/>
    <property type="match status" value="1"/>
</dbReference>
<sequence length="269" mass="31113">MKTDTLFYKVFQDFPEFFFEVCGLPSSTANLYTFSSVEVKQLAFRLDGLFLPSTPNPELPFYLTEVQFQPDETLYYRLFSELFLYLKQYQPPHPWQVVVIYPNRNIERENALHFSTQLLLPQVTRIYLNELPQSSLGLGVLKLIIEKEQTAPQLAKRLIEQTKSQLSAQQVQQNLIDLIETIIVYKLPQKSREEIEAMLGLSDIKQTKVYQEAFTEGEQMGQQRGEQEAKLQAIPRMFSYGLPAETIAELLDLPLETVTETLAHLNQPE</sequence>